<dbReference type="AlphaFoldDB" id="A0A2J8QQD4"/>
<sequence length="59" mass="6853">MVFAHRMDNSKPHLIIPTLLVPLQNRSCTETATPLPSQYLMELSEEHSWMSNQTDLHYV</sequence>
<dbReference type="EMBL" id="NBAG03000025">
    <property type="protein sequence ID" value="PNI98469.1"/>
    <property type="molecule type" value="Genomic_DNA"/>
</dbReference>
<protein>
    <submittedName>
        <fullName evidence="1">GPR19 isoform 1</fullName>
    </submittedName>
</protein>
<proteinExistence type="predicted"/>
<comment type="caution">
    <text evidence="1">The sequence shown here is derived from an EMBL/GenBank/DDBJ whole genome shotgun (WGS) entry which is preliminary data.</text>
</comment>
<gene>
    <name evidence="1" type="ORF">CK820_G0019226</name>
</gene>
<reference evidence="1" key="1">
    <citation type="submission" date="2017-12" db="EMBL/GenBank/DDBJ databases">
        <title>High-resolution comparative analysis of great ape genomes.</title>
        <authorList>
            <person name="Pollen A."/>
            <person name="Hastie A."/>
            <person name="Hormozdiari F."/>
            <person name="Dougherty M."/>
            <person name="Liu R."/>
            <person name="Chaisson M."/>
            <person name="Hoppe E."/>
            <person name="Hill C."/>
            <person name="Pang A."/>
            <person name="Hillier L."/>
            <person name="Baker C."/>
            <person name="Armstrong J."/>
            <person name="Shendure J."/>
            <person name="Paten B."/>
            <person name="Wilson R."/>
            <person name="Chao H."/>
            <person name="Schneider V."/>
            <person name="Ventura M."/>
            <person name="Kronenberg Z."/>
            <person name="Murali S."/>
            <person name="Gordon D."/>
            <person name="Cantsilieris S."/>
            <person name="Munson K."/>
            <person name="Nelson B."/>
            <person name="Raja A."/>
            <person name="Underwood J."/>
            <person name="Diekhans M."/>
            <person name="Fiddes I."/>
            <person name="Haussler D."/>
            <person name="Eichler E."/>
        </authorList>
    </citation>
    <scope>NUCLEOTIDE SEQUENCE [LARGE SCALE GENOMIC DNA]</scope>
    <source>
        <strain evidence="1">Yerkes chimp pedigree #C0471</strain>
    </source>
</reference>
<feature type="non-terminal residue" evidence="1">
    <location>
        <position position="59"/>
    </location>
</feature>
<evidence type="ECO:0000313" key="1">
    <source>
        <dbReference type="EMBL" id="PNI98469.1"/>
    </source>
</evidence>
<organism evidence="1">
    <name type="scientific">Pan troglodytes</name>
    <name type="common">Chimpanzee</name>
    <dbReference type="NCBI Taxonomy" id="9598"/>
    <lineage>
        <taxon>Eukaryota</taxon>
        <taxon>Metazoa</taxon>
        <taxon>Chordata</taxon>
        <taxon>Craniata</taxon>
        <taxon>Vertebrata</taxon>
        <taxon>Euteleostomi</taxon>
        <taxon>Mammalia</taxon>
        <taxon>Eutheria</taxon>
        <taxon>Euarchontoglires</taxon>
        <taxon>Primates</taxon>
        <taxon>Haplorrhini</taxon>
        <taxon>Catarrhini</taxon>
        <taxon>Hominidae</taxon>
        <taxon>Pan</taxon>
    </lineage>
</organism>
<name>A0A2J8QQD4_PANTR</name>
<accession>A0A2J8QQD4</accession>